<feature type="domain" description="AAA+ ATPase" evidence="2">
    <location>
        <begin position="218"/>
        <end position="401"/>
    </location>
</feature>
<reference evidence="3 4" key="1">
    <citation type="submission" date="2019-09" db="EMBL/GenBank/DDBJ databases">
        <title>Characterization of the phylogenetic diversity of two novel species belonging to the genus Bifidobacterium: Bifidobacterium cebidarum sp. nov. and Bifidobacterium leontopitheci sp. nov.</title>
        <authorList>
            <person name="Lugli G.A."/>
            <person name="Duranti S."/>
            <person name="Milani C."/>
            <person name="Turroni F."/>
            <person name="Ventura M."/>
        </authorList>
    </citation>
    <scope>NUCLEOTIDE SEQUENCE [LARGE SCALE GENOMIC DNA]</scope>
    <source>
        <strain evidence="3 4">LMG 31471</strain>
    </source>
</reference>
<dbReference type="SMART" id="SM00382">
    <property type="entry name" value="AAA"/>
    <property type="match status" value="1"/>
</dbReference>
<dbReference type="Gene3D" id="3.30.230.10">
    <property type="match status" value="1"/>
</dbReference>
<dbReference type="AlphaFoldDB" id="A0A6I1GL51"/>
<accession>A0A6I1GL51</accession>
<evidence type="ECO:0000256" key="1">
    <source>
        <dbReference type="ARBA" id="ARBA00006354"/>
    </source>
</evidence>
<dbReference type="PANTHER" id="PTHR32039:SF7">
    <property type="entry name" value="COMPETENCE PROTEIN COMM"/>
    <property type="match status" value="1"/>
</dbReference>
<dbReference type="PANTHER" id="PTHR32039">
    <property type="entry name" value="MAGNESIUM-CHELATASE SUBUNIT CHLI"/>
    <property type="match status" value="1"/>
</dbReference>
<name>A0A6I1GL51_9BIFI</name>
<dbReference type="InterPro" id="IPR014721">
    <property type="entry name" value="Ribsml_uS5_D2-typ_fold_subgr"/>
</dbReference>
<evidence type="ECO:0000313" key="4">
    <source>
        <dbReference type="Proteomes" id="UP000441772"/>
    </source>
</evidence>
<evidence type="ECO:0000313" key="3">
    <source>
        <dbReference type="EMBL" id="KAB7790107.1"/>
    </source>
</evidence>
<protein>
    <submittedName>
        <fullName evidence="3">ATPase AAA</fullName>
    </submittedName>
</protein>
<comment type="similarity">
    <text evidence="1">Belongs to the Mg-chelatase subunits D/I family. ComM subfamily.</text>
</comment>
<organism evidence="3 4">
    <name type="scientific">Bifidobacterium leontopitheci</name>
    <dbReference type="NCBI Taxonomy" id="2650774"/>
    <lineage>
        <taxon>Bacteria</taxon>
        <taxon>Bacillati</taxon>
        <taxon>Actinomycetota</taxon>
        <taxon>Actinomycetes</taxon>
        <taxon>Bifidobacteriales</taxon>
        <taxon>Bifidobacteriaceae</taxon>
        <taxon>Bifidobacterium</taxon>
    </lineage>
</organism>
<dbReference type="Pfam" id="PF13335">
    <property type="entry name" value="Mg_chelatase_C"/>
    <property type="match status" value="1"/>
</dbReference>
<dbReference type="InterPro" id="IPR045006">
    <property type="entry name" value="CHLI-like"/>
</dbReference>
<dbReference type="EMBL" id="WBVT01000021">
    <property type="protein sequence ID" value="KAB7790107.1"/>
    <property type="molecule type" value="Genomic_DNA"/>
</dbReference>
<dbReference type="SUPFAM" id="SSF52540">
    <property type="entry name" value="P-loop containing nucleoside triphosphate hydrolases"/>
    <property type="match status" value="1"/>
</dbReference>
<sequence length="509" mass="54162">MAIGSALSVGLIGLKAFIIQIQAFISPGLPYFSIIGLPDTSLSEARERVKSACQASGFSWPQTRVTVNMSPASMPKRGASHDLAIAASVLCAAGVVPNDALEDTVVLGEVNLDGTVLPINGLLPIMLHAVDRGVRRIIVPAGNEEEAELVPGLGVSTVRHVGELIELLGGQAKYRIADERQPTADTAEETPLTGGIGDMGEVIGQEQTKWAMQVAAAGRHHLLMTGPPGSGKTMLASRMPSIMCPLTAQEQLEVASVRSLCGTLPHYGITDMPPFEAPHHTASTASLVGGGSGIAMPGSITRAHRGILFMDEAPEFSARALQTLREPLESGYVALSRTKGTTYYPASFQLVMAANPCPCGYAYGTGERCVCRERDRVRYFARLSGPILDRIDIQVEALPVSHITDGGGEHGRSSREMQMEVMQARQTAQERFRGQGWSCNAQASGPWMRANTSAKALDLADKALTSGRLSLRGVDRALRLAWTLADLAGRTSPGTDEMLQGIALRARMS</sequence>
<dbReference type="InterPro" id="IPR003593">
    <property type="entry name" value="AAA+_ATPase"/>
</dbReference>
<dbReference type="InterPro" id="IPR020568">
    <property type="entry name" value="Ribosomal_Su5_D2-typ_SF"/>
</dbReference>
<dbReference type="RefSeq" id="WP_152234701.1">
    <property type="nucleotide sequence ID" value="NZ_JBHSKZ010000062.1"/>
</dbReference>
<keyword evidence="4" id="KW-1185">Reference proteome</keyword>
<dbReference type="SUPFAM" id="SSF54211">
    <property type="entry name" value="Ribosomal protein S5 domain 2-like"/>
    <property type="match status" value="1"/>
</dbReference>
<gene>
    <name evidence="3" type="ORF">F7D09_1369</name>
</gene>
<evidence type="ECO:0000259" key="2">
    <source>
        <dbReference type="SMART" id="SM00382"/>
    </source>
</evidence>
<dbReference type="InterPro" id="IPR004482">
    <property type="entry name" value="Mg_chelat-rel"/>
</dbReference>
<dbReference type="Pfam" id="PF01078">
    <property type="entry name" value="Mg_chelatase"/>
    <property type="match status" value="1"/>
</dbReference>
<proteinExistence type="inferred from homology"/>
<comment type="caution">
    <text evidence="3">The sequence shown here is derived from an EMBL/GenBank/DDBJ whole genome shotgun (WGS) entry which is preliminary data.</text>
</comment>
<dbReference type="Proteomes" id="UP000441772">
    <property type="component" value="Unassembled WGS sequence"/>
</dbReference>
<dbReference type="InterPro" id="IPR000523">
    <property type="entry name" value="Mg_chelatse_chII-like_cat_dom"/>
</dbReference>
<dbReference type="Pfam" id="PF13541">
    <property type="entry name" value="ChlI"/>
    <property type="match status" value="1"/>
</dbReference>
<dbReference type="InterPro" id="IPR027417">
    <property type="entry name" value="P-loop_NTPase"/>
</dbReference>
<dbReference type="Gene3D" id="3.40.50.300">
    <property type="entry name" value="P-loop containing nucleotide triphosphate hydrolases"/>
    <property type="match status" value="1"/>
</dbReference>
<dbReference type="InterPro" id="IPR025158">
    <property type="entry name" value="Mg_chelat-rel_C"/>
</dbReference>
<dbReference type="NCBIfam" id="TIGR00368">
    <property type="entry name" value="YifB family Mg chelatase-like AAA ATPase"/>
    <property type="match status" value="1"/>
</dbReference>
<dbReference type="GO" id="GO:0005524">
    <property type="term" value="F:ATP binding"/>
    <property type="evidence" value="ECO:0007669"/>
    <property type="project" value="InterPro"/>
</dbReference>